<evidence type="ECO:0000313" key="2">
    <source>
        <dbReference type="WBParaSite" id="PDA_v2.g28133.t1"/>
    </source>
</evidence>
<organism evidence="1 2">
    <name type="scientific">Panagrolaimus davidi</name>
    <dbReference type="NCBI Taxonomy" id="227884"/>
    <lineage>
        <taxon>Eukaryota</taxon>
        <taxon>Metazoa</taxon>
        <taxon>Ecdysozoa</taxon>
        <taxon>Nematoda</taxon>
        <taxon>Chromadorea</taxon>
        <taxon>Rhabditida</taxon>
        <taxon>Tylenchina</taxon>
        <taxon>Panagrolaimomorpha</taxon>
        <taxon>Panagrolaimoidea</taxon>
        <taxon>Panagrolaimidae</taxon>
        <taxon>Panagrolaimus</taxon>
    </lineage>
</organism>
<keyword evidence="1" id="KW-1185">Reference proteome</keyword>
<evidence type="ECO:0000313" key="1">
    <source>
        <dbReference type="Proteomes" id="UP000887578"/>
    </source>
</evidence>
<name>A0A914Q982_9BILA</name>
<protein>
    <submittedName>
        <fullName evidence="2">Uncharacterized protein</fullName>
    </submittedName>
</protein>
<dbReference type="AlphaFoldDB" id="A0A914Q982"/>
<dbReference type="WBParaSite" id="PDA_v2.g28133.t1">
    <property type="protein sequence ID" value="PDA_v2.g28133.t1"/>
    <property type="gene ID" value="PDA_v2.g28133"/>
</dbReference>
<reference evidence="2" key="1">
    <citation type="submission" date="2022-11" db="UniProtKB">
        <authorList>
            <consortium name="WormBaseParasite"/>
        </authorList>
    </citation>
    <scope>IDENTIFICATION</scope>
</reference>
<dbReference type="Proteomes" id="UP000887578">
    <property type="component" value="Unplaced"/>
</dbReference>
<accession>A0A914Q982</accession>
<proteinExistence type="predicted"/>
<sequence length="81" mass="9585">MFRLDLMNDIYAHRVEVTKIQAIPIIPPDVRKDTEFLFDEVHILDEYQPSKPNSYFEFMKSSGCNPQFCEEIDDLTEVKSR</sequence>